<feature type="chain" id="PRO_5025631077" description="VCBS repeat-containing protein" evidence="1">
    <location>
        <begin position="22"/>
        <end position="464"/>
    </location>
</feature>
<dbReference type="OrthoDB" id="86940at2"/>
<dbReference type="PROSITE" id="PS51257">
    <property type="entry name" value="PROKAR_LIPOPROTEIN"/>
    <property type="match status" value="1"/>
</dbReference>
<dbReference type="RefSeq" id="WP_155701021.1">
    <property type="nucleotide sequence ID" value="NZ_CP034235.1"/>
</dbReference>
<dbReference type="KEGG" id="ppsc:EHS13_14420"/>
<sequence length="464" mass="51475">MKKLAALLIIISLVIAGCQEAKTILPTEMVKNTPLESINPTPSAEVKAETTIAPTAVKETPKATQAVTVDVVSTLIPKGRVISNLASGKDALIKGDMNKDGISDIALIVEDNADASKERDLVIAFGTTEGSYVQSIYAKEAIMCVDCGGVFGDPLDNLTFSNGSVLLSLYGGSTDRWYYKYRFQYRDNDWYLIGETSGQSRTTDLTSAIELDVNLLTGDFIEKQSNKKGVLIESKRGKKEKQQLTKLADFNNSSDSAPSSDEIVEDASYPCTDELLYIYDLDEVVASFTEFTERTTKLISEHDYDQLYSDIGNCFNTATDKMILEYPQLKSKITKIRSIAEKIISDKWVIEDAISGGGTMWMHNASRSYGVIKFYIFHYGWLSMSDQSEDIDANGYETQLAKLKQNIESAAEWKAFEPEKAADLEKAAQGYVFSMKELQQIFDKSQTMPSVYILEHLSGYSVES</sequence>
<evidence type="ECO:0000256" key="1">
    <source>
        <dbReference type="SAM" id="SignalP"/>
    </source>
</evidence>
<evidence type="ECO:0000313" key="3">
    <source>
        <dbReference type="Proteomes" id="UP000426246"/>
    </source>
</evidence>
<dbReference type="Proteomes" id="UP000426246">
    <property type="component" value="Chromosome"/>
</dbReference>
<keyword evidence="1" id="KW-0732">Signal</keyword>
<name>A0A6B8RJT1_9BACL</name>
<reference evidence="3" key="1">
    <citation type="submission" date="2018-11" db="EMBL/GenBank/DDBJ databases">
        <title>Complete genome sequence of Paenibacillus sp. ML311-T8.</title>
        <authorList>
            <person name="Nam Y.-D."/>
            <person name="Kang J."/>
            <person name="Chung W.-H."/>
            <person name="Park Y.S."/>
        </authorList>
    </citation>
    <scope>NUCLEOTIDE SEQUENCE [LARGE SCALE GENOMIC DNA]</scope>
    <source>
        <strain evidence="3">ML311-T8</strain>
    </source>
</reference>
<protein>
    <recommendedName>
        <fullName evidence="4">VCBS repeat-containing protein</fullName>
    </recommendedName>
</protein>
<gene>
    <name evidence="2" type="ORF">EHS13_14420</name>
</gene>
<keyword evidence="3" id="KW-1185">Reference proteome</keyword>
<evidence type="ECO:0008006" key="4">
    <source>
        <dbReference type="Google" id="ProtNLM"/>
    </source>
</evidence>
<dbReference type="EMBL" id="CP034235">
    <property type="protein sequence ID" value="QGQ95984.1"/>
    <property type="molecule type" value="Genomic_DNA"/>
</dbReference>
<dbReference type="AlphaFoldDB" id="A0A6B8RJT1"/>
<accession>A0A6B8RJT1</accession>
<organism evidence="2 3">
    <name type="scientific">Paenibacillus psychroresistens</name>
    <dbReference type="NCBI Taxonomy" id="1778678"/>
    <lineage>
        <taxon>Bacteria</taxon>
        <taxon>Bacillati</taxon>
        <taxon>Bacillota</taxon>
        <taxon>Bacilli</taxon>
        <taxon>Bacillales</taxon>
        <taxon>Paenibacillaceae</taxon>
        <taxon>Paenibacillus</taxon>
    </lineage>
</organism>
<proteinExistence type="predicted"/>
<feature type="signal peptide" evidence="1">
    <location>
        <begin position="1"/>
        <end position="21"/>
    </location>
</feature>
<evidence type="ECO:0000313" key="2">
    <source>
        <dbReference type="EMBL" id="QGQ95984.1"/>
    </source>
</evidence>